<protein>
    <recommendedName>
        <fullName evidence="1">SMP-30/Gluconolactonase/LRE-like region domain-containing protein</fullName>
    </recommendedName>
</protein>
<sequence length="379" mass="40635">MQRIEHREEAFARHGEDAFAPLREQLVDEDAAAGPGLSLHARDCAPRRRRCRGRDLPAPPPLAMLRQHRRRGRGAQMTWRTVAQGLRFPEGPVAMPDGSVILVEIAAGRITRIDAEGRIDVVAEPGGGPNGLAMGPDGKLYCCNNGGFNWHEAGGFLAPHGQADDYSGGRIERIDPLRGTVDVLYADGDFGCSLRGPNDIVFDAHGGFWFTDHGKTRPRERDVTGIFYAKADGSFLEEVVFPSENPNGIGLSPDGSRLYAAETYTCRLMAFDVIAPGKVAPGGGPGGPGIPVYRPAGYKFFDSLGVEAGGNVCVATIGESGISVVSPTGDLVEFVATDDVFTTNICWGGDDLHDAYVTLSGSGRLVTMRWPRPGLRLAY</sequence>
<dbReference type="STRING" id="2018661.A0A2A2KA97"/>
<comment type="caution">
    <text evidence="2">The sequence shown here is derived from an EMBL/GenBank/DDBJ whole genome shotgun (WGS) entry which is preliminary data.</text>
</comment>
<dbReference type="PANTHER" id="PTHR47572">
    <property type="entry name" value="LIPOPROTEIN-RELATED"/>
    <property type="match status" value="1"/>
</dbReference>
<reference evidence="2 3" key="1">
    <citation type="journal article" date="2017" name="Curr. Biol.">
        <title>Genome architecture and evolution of a unichromosomal asexual nematode.</title>
        <authorList>
            <person name="Fradin H."/>
            <person name="Zegar C."/>
            <person name="Gutwein M."/>
            <person name="Lucas J."/>
            <person name="Kovtun M."/>
            <person name="Corcoran D."/>
            <person name="Baugh L.R."/>
            <person name="Kiontke K."/>
            <person name="Gunsalus K."/>
            <person name="Fitch D.H."/>
            <person name="Piano F."/>
        </authorList>
    </citation>
    <scope>NUCLEOTIDE SEQUENCE [LARGE SCALE GENOMIC DNA]</scope>
    <source>
        <strain evidence="2">PF1309</strain>
    </source>
</reference>
<dbReference type="OrthoDB" id="5307922at2759"/>
<dbReference type="AlphaFoldDB" id="A0A2A2KA97"/>
<dbReference type="InterPro" id="IPR011042">
    <property type="entry name" value="6-blade_b-propeller_TolB-like"/>
</dbReference>
<dbReference type="InterPro" id="IPR013658">
    <property type="entry name" value="SGL"/>
</dbReference>
<dbReference type="PANTHER" id="PTHR47572:SF5">
    <property type="entry name" value="BLR2277 PROTEIN"/>
    <property type="match status" value="1"/>
</dbReference>
<evidence type="ECO:0000313" key="3">
    <source>
        <dbReference type="Proteomes" id="UP000218231"/>
    </source>
</evidence>
<gene>
    <name evidence="2" type="ORF">WR25_24784</name>
</gene>
<dbReference type="EMBL" id="LIAE01009204">
    <property type="protein sequence ID" value="PAV70832.1"/>
    <property type="molecule type" value="Genomic_DNA"/>
</dbReference>
<dbReference type="Gene3D" id="2.120.10.30">
    <property type="entry name" value="TolB, C-terminal domain"/>
    <property type="match status" value="1"/>
</dbReference>
<evidence type="ECO:0000259" key="1">
    <source>
        <dbReference type="Pfam" id="PF08450"/>
    </source>
</evidence>
<accession>A0A2A2KA97</accession>
<feature type="domain" description="SMP-30/Gluconolactonase/LRE-like region" evidence="1">
    <location>
        <begin position="88"/>
        <end position="359"/>
    </location>
</feature>
<organism evidence="2 3">
    <name type="scientific">Diploscapter pachys</name>
    <dbReference type="NCBI Taxonomy" id="2018661"/>
    <lineage>
        <taxon>Eukaryota</taxon>
        <taxon>Metazoa</taxon>
        <taxon>Ecdysozoa</taxon>
        <taxon>Nematoda</taxon>
        <taxon>Chromadorea</taxon>
        <taxon>Rhabditida</taxon>
        <taxon>Rhabditina</taxon>
        <taxon>Rhabditomorpha</taxon>
        <taxon>Rhabditoidea</taxon>
        <taxon>Rhabditidae</taxon>
        <taxon>Diploscapter</taxon>
    </lineage>
</organism>
<proteinExistence type="predicted"/>
<name>A0A2A2KA97_9BILA</name>
<dbReference type="Pfam" id="PF08450">
    <property type="entry name" value="SGL"/>
    <property type="match status" value="1"/>
</dbReference>
<evidence type="ECO:0000313" key="2">
    <source>
        <dbReference type="EMBL" id="PAV70832.1"/>
    </source>
</evidence>
<dbReference type="SUPFAM" id="SSF63829">
    <property type="entry name" value="Calcium-dependent phosphotriesterase"/>
    <property type="match status" value="1"/>
</dbReference>
<dbReference type="InterPro" id="IPR051262">
    <property type="entry name" value="SMP-30/CGR1_Lactonase"/>
</dbReference>
<keyword evidence="3" id="KW-1185">Reference proteome</keyword>
<dbReference type="Proteomes" id="UP000218231">
    <property type="component" value="Unassembled WGS sequence"/>
</dbReference>